<accession>A0ABD6E1Z7</accession>
<dbReference type="SUPFAM" id="SSF57667">
    <property type="entry name" value="beta-beta-alpha zinc fingers"/>
    <property type="match status" value="2"/>
</dbReference>
<keyword evidence="8 10" id="KW-0539">Nucleus</keyword>
<dbReference type="FunFam" id="3.30.160.60:FF:000013">
    <property type="entry name" value="Putative zinc finger E-box-binding homeobox 2"/>
    <property type="match status" value="1"/>
</dbReference>
<feature type="region of interest" description="Disordered" evidence="12">
    <location>
        <begin position="444"/>
        <end position="475"/>
    </location>
</feature>
<dbReference type="EMBL" id="JBGFUD010000089">
    <property type="protein sequence ID" value="MFH4973623.1"/>
    <property type="molecule type" value="Genomic_DNA"/>
</dbReference>
<evidence type="ECO:0000256" key="8">
    <source>
        <dbReference type="ARBA" id="ARBA00023242"/>
    </source>
</evidence>
<dbReference type="FunFam" id="3.30.160.60:FF:000145">
    <property type="entry name" value="Zinc finger protein 574"/>
    <property type="match status" value="1"/>
</dbReference>
<dbReference type="InterPro" id="IPR017970">
    <property type="entry name" value="Homeobox_CS"/>
</dbReference>
<feature type="DNA-binding region" description="Homeobox" evidence="10">
    <location>
        <begin position="254"/>
        <end position="313"/>
    </location>
</feature>
<dbReference type="SMART" id="SM00389">
    <property type="entry name" value="HOX"/>
    <property type="match status" value="1"/>
</dbReference>
<dbReference type="PANTHER" id="PTHR24391">
    <property type="entry name" value="HISTONE H4 TRANSCRIPTION FACTOR-RELATED"/>
    <property type="match status" value="1"/>
</dbReference>
<dbReference type="PROSITE" id="PS00028">
    <property type="entry name" value="ZINC_FINGER_C2H2_1"/>
    <property type="match status" value="2"/>
</dbReference>
<evidence type="ECO:0000256" key="1">
    <source>
        <dbReference type="ARBA" id="ARBA00004123"/>
    </source>
</evidence>
<sequence>MMGVLDSTSESTNGVVGYVGERLKANMECSDEALRKFKCSECPKAFKFKHHLKEHIRIHSGEKPFQCPHCHKRFSHSGSYSSHMSSKKCTAAAHASSAATAYLDHVALYRALLQQFQAAQTISYPSFNPYATLLQQQFFQATNPSPSVSPSAILTSFWASQLTSSAGPTGQMSSLLECNPIKSEVLDRSQLRSVGTLDDVKDGVNSCDVPLSVKQEDDSSRQPVGIANDTCLEAAESRHPNRNSAASRALDWRPLRSRSFLTDSQVGILHTHFKRNPFPSKYELSAVAEQIGVNKRVVQVWFQNTRAKERRSNRLGCTIERGARPTVNNSHSSLQTPSPRVGDPLQLIASWAQQCGSSQSAMTADEHTSVGDALRQEVKDNSGAETPLDLSLKEASTPKSGELSPTAASRCSNQDDSEPAWTAANLIGFVQKGSESIREAILNATPGQISTPTTESSPLEGDPPPESESASESHVNASGIWPQNVFLSQYSMLGTSGLAGLQKVLEQNDETDDNSSDVSSSEKRHRQNWKVHRTDEEGLYACDECDKMFGKQSSLARHKYEHSGVQLSSASYPVISWSLPML</sequence>
<evidence type="ECO:0000256" key="11">
    <source>
        <dbReference type="RuleBase" id="RU000682"/>
    </source>
</evidence>
<dbReference type="GO" id="GO:2000026">
    <property type="term" value="P:regulation of multicellular organismal development"/>
    <property type="evidence" value="ECO:0007669"/>
    <property type="project" value="UniProtKB-ARBA"/>
</dbReference>
<dbReference type="InterPro" id="IPR051574">
    <property type="entry name" value="ZnF_E-box_Homeobox"/>
</dbReference>
<comment type="subcellular location">
    <subcellularLocation>
        <location evidence="1 10 11">Nucleus</location>
    </subcellularLocation>
</comment>
<gene>
    <name evidence="15" type="ORF">AB6A40_000332</name>
</gene>
<reference evidence="15 16" key="1">
    <citation type="submission" date="2024-08" db="EMBL/GenBank/DDBJ databases">
        <title>Gnathostoma spinigerum genome.</title>
        <authorList>
            <person name="Gonzalez-Bertolin B."/>
            <person name="Monzon S."/>
            <person name="Zaballos A."/>
            <person name="Jimenez P."/>
            <person name="Dekumyoy P."/>
            <person name="Varona S."/>
            <person name="Cuesta I."/>
            <person name="Sumanam S."/>
            <person name="Adisakwattana P."/>
            <person name="Gasser R.B."/>
            <person name="Hernandez-Gonzalez A."/>
            <person name="Young N.D."/>
            <person name="Perteguer M.J."/>
        </authorList>
    </citation>
    <scope>NUCLEOTIDE SEQUENCE [LARGE SCALE GENOMIC DNA]</scope>
    <source>
        <strain evidence="15">AL3</strain>
        <tissue evidence="15">Liver</tissue>
    </source>
</reference>
<evidence type="ECO:0000256" key="12">
    <source>
        <dbReference type="SAM" id="MobiDB-lite"/>
    </source>
</evidence>
<dbReference type="PANTHER" id="PTHR24391:SF27">
    <property type="entry name" value="ZINC FINGER PROTEIN 1"/>
    <property type="match status" value="1"/>
</dbReference>
<keyword evidence="4 9" id="KW-0863">Zinc-finger</keyword>
<dbReference type="InterPro" id="IPR001356">
    <property type="entry name" value="HD"/>
</dbReference>
<dbReference type="GO" id="GO:0005634">
    <property type="term" value="C:nucleus"/>
    <property type="evidence" value="ECO:0007669"/>
    <property type="project" value="UniProtKB-SubCell"/>
</dbReference>
<evidence type="ECO:0000313" key="15">
    <source>
        <dbReference type="EMBL" id="MFH4973623.1"/>
    </source>
</evidence>
<dbReference type="GO" id="GO:0008270">
    <property type="term" value="F:zinc ion binding"/>
    <property type="evidence" value="ECO:0007669"/>
    <property type="project" value="UniProtKB-KW"/>
</dbReference>
<dbReference type="InterPro" id="IPR009057">
    <property type="entry name" value="Homeodomain-like_sf"/>
</dbReference>
<feature type="domain" description="C2H2-type" evidence="14">
    <location>
        <begin position="37"/>
        <end position="64"/>
    </location>
</feature>
<evidence type="ECO:0000256" key="6">
    <source>
        <dbReference type="ARBA" id="ARBA00023125"/>
    </source>
</evidence>
<dbReference type="CDD" id="cd00086">
    <property type="entry name" value="homeodomain"/>
    <property type="match status" value="1"/>
</dbReference>
<keyword evidence="16" id="KW-1185">Reference proteome</keyword>
<evidence type="ECO:0008006" key="17">
    <source>
        <dbReference type="Google" id="ProtNLM"/>
    </source>
</evidence>
<keyword evidence="3" id="KW-0677">Repeat</keyword>
<name>A0ABD6E1Z7_9BILA</name>
<dbReference type="Proteomes" id="UP001608902">
    <property type="component" value="Unassembled WGS sequence"/>
</dbReference>
<evidence type="ECO:0000313" key="16">
    <source>
        <dbReference type="Proteomes" id="UP001608902"/>
    </source>
</evidence>
<evidence type="ECO:0000256" key="2">
    <source>
        <dbReference type="ARBA" id="ARBA00022723"/>
    </source>
</evidence>
<dbReference type="SMART" id="SM00355">
    <property type="entry name" value="ZnF_C2H2"/>
    <property type="match status" value="3"/>
</dbReference>
<dbReference type="Gene3D" id="1.10.10.60">
    <property type="entry name" value="Homeodomain-like"/>
    <property type="match status" value="1"/>
</dbReference>
<organism evidence="15 16">
    <name type="scientific">Gnathostoma spinigerum</name>
    <dbReference type="NCBI Taxonomy" id="75299"/>
    <lineage>
        <taxon>Eukaryota</taxon>
        <taxon>Metazoa</taxon>
        <taxon>Ecdysozoa</taxon>
        <taxon>Nematoda</taxon>
        <taxon>Chromadorea</taxon>
        <taxon>Rhabditida</taxon>
        <taxon>Spirurina</taxon>
        <taxon>Gnathostomatomorpha</taxon>
        <taxon>Gnathostomatoidea</taxon>
        <taxon>Gnathostomatidae</taxon>
        <taxon>Gnathostoma</taxon>
    </lineage>
</organism>
<keyword evidence="5" id="KW-0862">Zinc</keyword>
<feature type="region of interest" description="Disordered" evidence="12">
    <location>
        <begin position="508"/>
        <end position="529"/>
    </location>
</feature>
<feature type="compositionally biased region" description="Polar residues" evidence="12">
    <location>
        <begin position="445"/>
        <end position="457"/>
    </location>
</feature>
<dbReference type="PROSITE" id="PS00027">
    <property type="entry name" value="HOMEOBOX_1"/>
    <property type="match status" value="1"/>
</dbReference>
<dbReference type="Gene3D" id="3.30.160.60">
    <property type="entry name" value="Classic Zinc Finger"/>
    <property type="match status" value="3"/>
</dbReference>
<comment type="caution">
    <text evidence="15">The sequence shown here is derived from an EMBL/GenBank/DDBJ whole genome shotgun (WGS) entry which is preliminary data.</text>
</comment>
<evidence type="ECO:0000256" key="3">
    <source>
        <dbReference type="ARBA" id="ARBA00022737"/>
    </source>
</evidence>
<dbReference type="Pfam" id="PF00046">
    <property type="entry name" value="Homeodomain"/>
    <property type="match status" value="1"/>
</dbReference>
<keyword evidence="2" id="KW-0479">Metal-binding</keyword>
<feature type="region of interest" description="Disordered" evidence="12">
    <location>
        <begin position="380"/>
        <end position="417"/>
    </location>
</feature>
<evidence type="ECO:0000256" key="4">
    <source>
        <dbReference type="ARBA" id="ARBA00022771"/>
    </source>
</evidence>
<feature type="domain" description="C2H2-type" evidence="14">
    <location>
        <begin position="65"/>
        <end position="99"/>
    </location>
</feature>
<dbReference type="AlphaFoldDB" id="A0ABD6E1Z7"/>
<feature type="domain" description="C2H2-type" evidence="14">
    <location>
        <begin position="540"/>
        <end position="567"/>
    </location>
</feature>
<keyword evidence="6 10" id="KW-0238">DNA-binding</keyword>
<evidence type="ECO:0000259" key="14">
    <source>
        <dbReference type="PROSITE" id="PS50157"/>
    </source>
</evidence>
<dbReference type="InterPro" id="IPR036236">
    <property type="entry name" value="Znf_C2H2_sf"/>
</dbReference>
<dbReference type="GO" id="GO:0022603">
    <property type="term" value="P:regulation of anatomical structure morphogenesis"/>
    <property type="evidence" value="ECO:0007669"/>
    <property type="project" value="UniProtKB-ARBA"/>
</dbReference>
<dbReference type="PROSITE" id="PS50071">
    <property type="entry name" value="HOMEOBOX_2"/>
    <property type="match status" value="1"/>
</dbReference>
<dbReference type="GO" id="GO:0003677">
    <property type="term" value="F:DNA binding"/>
    <property type="evidence" value="ECO:0007669"/>
    <property type="project" value="UniProtKB-UniRule"/>
</dbReference>
<proteinExistence type="predicted"/>
<evidence type="ECO:0000256" key="9">
    <source>
        <dbReference type="PROSITE-ProRule" id="PRU00042"/>
    </source>
</evidence>
<dbReference type="PROSITE" id="PS50157">
    <property type="entry name" value="ZINC_FINGER_C2H2_2"/>
    <property type="match status" value="3"/>
</dbReference>
<dbReference type="InterPro" id="IPR013087">
    <property type="entry name" value="Znf_C2H2_type"/>
</dbReference>
<dbReference type="Pfam" id="PF00096">
    <property type="entry name" value="zf-C2H2"/>
    <property type="match status" value="3"/>
</dbReference>
<evidence type="ECO:0000256" key="10">
    <source>
        <dbReference type="PROSITE-ProRule" id="PRU00108"/>
    </source>
</evidence>
<feature type="domain" description="Homeobox" evidence="13">
    <location>
        <begin position="252"/>
        <end position="312"/>
    </location>
</feature>
<evidence type="ECO:0000256" key="7">
    <source>
        <dbReference type="ARBA" id="ARBA00023155"/>
    </source>
</evidence>
<keyword evidence="7 10" id="KW-0371">Homeobox</keyword>
<evidence type="ECO:0000259" key="13">
    <source>
        <dbReference type="PROSITE" id="PS50071"/>
    </source>
</evidence>
<dbReference type="FunFam" id="3.30.160.60:FF:000744">
    <property type="entry name" value="zinc finger E-box-binding homeobox 1"/>
    <property type="match status" value="1"/>
</dbReference>
<evidence type="ECO:0000256" key="5">
    <source>
        <dbReference type="ARBA" id="ARBA00022833"/>
    </source>
</evidence>
<dbReference type="SUPFAM" id="SSF46689">
    <property type="entry name" value="Homeodomain-like"/>
    <property type="match status" value="1"/>
</dbReference>
<dbReference type="GO" id="GO:0000122">
    <property type="term" value="P:negative regulation of transcription by RNA polymerase II"/>
    <property type="evidence" value="ECO:0007669"/>
    <property type="project" value="UniProtKB-ARBA"/>
</dbReference>
<protein>
    <recommendedName>
        <fullName evidence="17">Zinc finger protein 1</fullName>
    </recommendedName>
</protein>